<proteinExistence type="predicted"/>
<dbReference type="InterPro" id="IPR046522">
    <property type="entry name" value="DUF6699"/>
</dbReference>
<organism evidence="2 3">
    <name type="scientific">Armillaria luteobubalina</name>
    <dbReference type="NCBI Taxonomy" id="153913"/>
    <lineage>
        <taxon>Eukaryota</taxon>
        <taxon>Fungi</taxon>
        <taxon>Dikarya</taxon>
        <taxon>Basidiomycota</taxon>
        <taxon>Agaricomycotina</taxon>
        <taxon>Agaricomycetes</taxon>
        <taxon>Agaricomycetidae</taxon>
        <taxon>Agaricales</taxon>
        <taxon>Marasmiineae</taxon>
        <taxon>Physalacriaceae</taxon>
        <taxon>Armillaria</taxon>
    </lineage>
</organism>
<evidence type="ECO:0000313" key="3">
    <source>
        <dbReference type="Proteomes" id="UP001175228"/>
    </source>
</evidence>
<comment type="caution">
    <text evidence="2">The sequence shown here is derived from an EMBL/GenBank/DDBJ whole genome shotgun (WGS) entry which is preliminary data.</text>
</comment>
<dbReference type="EMBL" id="JAUEPU010000033">
    <property type="protein sequence ID" value="KAK0491802.1"/>
    <property type="molecule type" value="Genomic_DNA"/>
</dbReference>
<evidence type="ECO:0000313" key="2">
    <source>
        <dbReference type="EMBL" id="KAK0491802.1"/>
    </source>
</evidence>
<feature type="domain" description="DUF6699" evidence="1">
    <location>
        <begin position="169"/>
        <end position="277"/>
    </location>
</feature>
<keyword evidence="3" id="KW-1185">Reference proteome</keyword>
<name>A0AA39UJD8_9AGAR</name>
<reference evidence="2" key="1">
    <citation type="submission" date="2023-06" db="EMBL/GenBank/DDBJ databases">
        <authorList>
            <consortium name="Lawrence Berkeley National Laboratory"/>
            <person name="Ahrendt S."/>
            <person name="Sahu N."/>
            <person name="Indic B."/>
            <person name="Wong-Bajracharya J."/>
            <person name="Merenyi Z."/>
            <person name="Ke H.-M."/>
            <person name="Monk M."/>
            <person name="Kocsube S."/>
            <person name="Drula E."/>
            <person name="Lipzen A."/>
            <person name="Balint B."/>
            <person name="Henrissat B."/>
            <person name="Andreopoulos B."/>
            <person name="Martin F.M."/>
            <person name="Harder C.B."/>
            <person name="Rigling D."/>
            <person name="Ford K.L."/>
            <person name="Foster G.D."/>
            <person name="Pangilinan J."/>
            <person name="Papanicolaou A."/>
            <person name="Barry K."/>
            <person name="LaButti K."/>
            <person name="Viragh M."/>
            <person name="Koriabine M."/>
            <person name="Yan M."/>
            <person name="Riley R."/>
            <person name="Champramary S."/>
            <person name="Plett K.L."/>
            <person name="Tsai I.J."/>
            <person name="Slot J."/>
            <person name="Sipos G."/>
            <person name="Plett J."/>
            <person name="Nagy L.G."/>
            <person name="Grigoriev I.V."/>
        </authorList>
    </citation>
    <scope>NUCLEOTIDE SEQUENCE</scope>
    <source>
        <strain evidence="2">HWK02</strain>
    </source>
</reference>
<accession>A0AA39UJD8</accession>
<dbReference type="Pfam" id="PF20415">
    <property type="entry name" value="DUF6699"/>
    <property type="match status" value="1"/>
</dbReference>
<dbReference type="AlphaFoldDB" id="A0AA39UJD8"/>
<gene>
    <name evidence="2" type="ORF">EDD18DRAFT_540872</name>
</gene>
<protein>
    <recommendedName>
        <fullName evidence="1">DUF6699 domain-containing protein</fullName>
    </recommendedName>
</protein>
<dbReference type="Proteomes" id="UP001175228">
    <property type="component" value="Unassembled WGS sequence"/>
</dbReference>
<evidence type="ECO:0000259" key="1">
    <source>
        <dbReference type="Pfam" id="PF20415"/>
    </source>
</evidence>
<sequence length="288" mass="32117">MLSQLSLKPLPSLVLTLPHLPPPTSAFIRVGPSIHLMPVQREDTTTMTTQRGRETQELHLSPATAFSTPSRASTVMPIYGDAQLTTTVPVHRYHVSDPDASYTGYAREYVAPLSPPVLGKPRHRHIPLPPQTESDTPMIIHPLLRLSRGEKIMELDFARSLSSVRVLGHKGCVNEKATSPPLPSLAIVHPKLPWPIVVQRSGDREWVTVADVVEKLWHALQIRDLMRFPSPSTSLLLDYQKDVTFDNCCSMSGGVEREMAPRLMYLKGKTRFMGLRAIGSDTWELLVV</sequence>